<evidence type="ECO:0000313" key="2">
    <source>
        <dbReference type="Proteomes" id="UP000030832"/>
    </source>
</evidence>
<evidence type="ECO:0008006" key="3">
    <source>
        <dbReference type="Google" id="ProtNLM"/>
    </source>
</evidence>
<dbReference type="PROSITE" id="PS51257">
    <property type="entry name" value="PROKAR_LIPOPROTEIN"/>
    <property type="match status" value="1"/>
</dbReference>
<protein>
    <recommendedName>
        <fullName evidence="3">Lipoprotein</fullName>
    </recommendedName>
</protein>
<dbReference type="Proteomes" id="UP000030832">
    <property type="component" value="Unassembled WGS sequence"/>
</dbReference>
<dbReference type="AlphaFoldDB" id="A0A0B0I7U3"/>
<organism evidence="1 2">
    <name type="scientific">Halalkalibacter okhensis</name>
    <dbReference type="NCBI Taxonomy" id="333138"/>
    <lineage>
        <taxon>Bacteria</taxon>
        <taxon>Bacillati</taxon>
        <taxon>Bacillota</taxon>
        <taxon>Bacilli</taxon>
        <taxon>Bacillales</taxon>
        <taxon>Bacillaceae</taxon>
        <taxon>Halalkalibacter</taxon>
    </lineage>
</organism>
<keyword evidence="2" id="KW-1185">Reference proteome</keyword>
<reference evidence="1 2" key="1">
    <citation type="submission" date="2014-09" db="EMBL/GenBank/DDBJ databases">
        <title>Genome sequencing and annotation of Bacillus Okhensis strain Kh10-101T.</title>
        <authorList>
            <person name="Prakash J.S."/>
        </authorList>
    </citation>
    <scope>NUCLEOTIDE SEQUENCE [LARGE SCALE GENOMIC DNA]</scope>
    <source>
        <strain evidence="2">Kh10-101T</strain>
    </source>
</reference>
<accession>A0A0B0I7U3</accession>
<gene>
    <name evidence="1" type="ORF">LQ50_20610</name>
</gene>
<dbReference type="RefSeq" id="WP_034632446.1">
    <property type="nucleotide sequence ID" value="NZ_JRJU01000036.1"/>
</dbReference>
<dbReference type="OrthoDB" id="2889989at2"/>
<dbReference type="eggNOG" id="ENOG5030D1V">
    <property type="taxonomic scope" value="Bacteria"/>
</dbReference>
<comment type="caution">
    <text evidence="1">The sequence shown here is derived from an EMBL/GenBank/DDBJ whole genome shotgun (WGS) entry which is preliminary data.</text>
</comment>
<evidence type="ECO:0000313" key="1">
    <source>
        <dbReference type="EMBL" id="KHF38553.1"/>
    </source>
</evidence>
<proteinExistence type="predicted"/>
<dbReference type="EMBL" id="JRJU01000036">
    <property type="protein sequence ID" value="KHF38553.1"/>
    <property type="molecule type" value="Genomic_DNA"/>
</dbReference>
<sequence length="204" mass="22969">MKKLIILIGSIVFLGVVGCSSGNDKLDTSFFKTIGENPDGGASYVFPAYKILLDAVPFKAQLPVYVPISGGTAHLWVPHAIIVNSDLTEVSVSFSKEFFRDGTEEGNGSLYLENANYKDSSWDNLENKNKTKIDEKTDGYFYLSASDNDYVDLRFSKDGIYYLVLYQTVGKSLEERKEELIKIANSMVEYDEWYDVRFEGALKE</sequence>
<name>A0A0B0I7U3_9BACI</name>